<reference evidence="2" key="1">
    <citation type="journal article" date="2023" name="Access Microbiol">
        <title>De-novo genome assembly for Akanthomyces muscarius, a biocontrol agent of insect agricultural pests.</title>
        <authorList>
            <person name="Erdos Z."/>
            <person name="Studholme D.J."/>
            <person name="Raymond B."/>
            <person name="Sharma M."/>
        </authorList>
    </citation>
    <scope>NUCLEOTIDE SEQUENCE</scope>
    <source>
        <strain evidence="2">Ve6</strain>
    </source>
</reference>
<keyword evidence="3" id="KW-1185">Reference proteome</keyword>
<name>A0A9W8QJI4_AKAMU</name>
<feature type="chain" id="PRO_5040872398" evidence="1">
    <location>
        <begin position="17"/>
        <end position="181"/>
    </location>
</feature>
<accession>A0A9W8QJI4</accession>
<sequence length="181" mass="20241">MKPQLFVFAFASLGLAAVDLSSDKDLDTCPEEHMRPYKGDVFTYGSPNVNMTCDVVVISFPPGDPRQKLQIPIDGDNGPCAEPEELITLPTGVVGPIRLTWMCSGYTPYPCRIITIKDEMPCSGHHHETNSHTEWLPYQLNCTKYKYKIIVVVIVGGDECCTSRTERCTSHIERQASHIEH</sequence>
<proteinExistence type="predicted"/>
<dbReference type="AlphaFoldDB" id="A0A9W8QJI4"/>
<comment type="caution">
    <text evidence="2">The sequence shown here is derived from an EMBL/GenBank/DDBJ whole genome shotgun (WGS) entry which is preliminary data.</text>
</comment>
<dbReference type="GeneID" id="80894801"/>
<organism evidence="2 3">
    <name type="scientific">Akanthomyces muscarius</name>
    <name type="common">Entomopathogenic fungus</name>
    <name type="synonym">Lecanicillium muscarium</name>
    <dbReference type="NCBI Taxonomy" id="2231603"/>
    <lineage>
        <taxon>Eukaryota</taxon>
        <taxon>Fungi</taxon>
        <taxon>Dikarya</taxon>
        <taxon>Ascomycota</taxon>
        <taxon>Pezizomycotina</taxon>
        <taxon>Sordariomycetes</taxon>
        <taxon>Hypocreomycetidae</taxon>
        <taxon>Hypocreales</taxon>
        <taxon>Cordycipitaceae</taxon>
        <taxon>Akanthomyces</taxon>
    </lineage>
</organism>
<dbReference type="EMBL" id="JAJHUN010000002">
    <property type="protein sequence ID" value="KAJ4161612.1"/>
    <property type="molecule type" value="Genomic_DNA"/>
</dbReference>
<feature type="signal peptide" evidence="1">
    <location>
        <begin position="1"/>
        <end position="16"/>
    </location>
</feature>
<dbReference type="RefSeq" id="XP_056057996.1">
    <property type="nucleotide sequence ID" value="XM_056199558.1"/>
</dbReference>
<evidence type="ECO:0000313" key="2">
    <source>
        <dbReference type="EMBL" id="KAJ4161612.1"/>
    </source>
</evidence>
<keyword evidence="1" id="KW-0732">Signal</keyword>
<evidence type="ECO:0000256" key="1">
    <source>
        <dbReference type="SAM" id="SignalP"/>
    </source>
</evidence>
<gene>
    <name evidence="2" type="ORF">LMH87_007642</name>
</gene>
<evidence type="ECO:0000313" key="3">
    <source>
        <dbReference type="Proteomes" id="UP001144673"/>
    </source>
</evidence>
<protein>
    <submittedName>
        <fullName evidence="2">Uncharacterized protein</fullName>
    </submittedName>
</protein>
<dbReference type="KEGG" id="amus:LMH87_007642"/>
<dbReference type="Proteomes" id="UP001144673">
    <property type="component" value="Unassembled WGS sequence"/>
</dbReference>